<dbReference type="EMBL" id="JALHAT010000031">
    <property type="protein sequence ID" value="MCJ1962073.1"/>
    <property type="molecule type" value="Genomic_DNA"/>
</dbReference>
<feature type="region of interest" description="Disordered" evidence="1">
    <location>
        <begin position="722"/>
        <end position="749"/>
    </location>
</feature>
<dbReference type="Pfam" id="PF06048">
    <property type="entry name" value="DUF927"/>
    <property type="match status" value="1"/>
</dbReference>
<keyword evidence="4" id="KW-1185">Reference proteome</keyword>
<comment type="caution">
    <text evidence="3">The sequence shown here is derived from an EMBL/GenBank/DDBJ whole genome shotgun (WGS) entry which is preliminary data.</text>
</comment>
<organism evidence="3 4">
    <name type="scientific">Novosphingobium mangrovi</name>
    <name type="common">ex Hu et al. 2023</name>
    <dbReference type="NCBI Taxonomy" id="2930094"/>
    <lineage>
        <taxon>Bacteria</taxon>
        <taxon>Pseudomonadati</taxon>
        <taxon>Pseudomonadota</taxon>
        <taxon>Alphaproteobacteria</taxon>
        <taxon>Sphingomonadales</taxon>
        <taxon>Sphingomonadaceae</taxon>
        <taxon>Novosphingobium</taxon>
    </lineage>
</organism>
<evidence type="ECO:0000313" key="3">
    <source>
        <dbReference type="EMBL" id="MCJ1962073.1"/>
    </source>
</evidence>
<proteinExistence type="predicted"/>
<dbReference type="CDD" id="cd00188">
    <property type="entry name" value="TOPRIM"/>
    <property type="match status" value="1"/>
</dbReference>
<evidence type="ECO:0000313" key="4">
    <source>
        <dbReference type="Proteomes" id="UP001162802"/>
    </source>
</evidence>
<name>A0ABT0AFU9_9SPHN</name>
<dbReference type="Gene3D" id="3.40.1360.10">
    <property type="match status" value="1"/>
</dbReference>
<sequence length="883" mass="93594">MGVNNRTDDPFANVSRTIATGGDLPAGDVPAMKRGSVPRPKGEWVCPVPADAPEARTSHNRHGRPSASWPYCDAEGRLIHWICRFDKPDGSKEILPQTLWRDAGRLSWRWGAPPVPRPLYGLDRLALAPTAPVLIVEGEKAADAAASLFSGFAVVSWSGGSKAVNKADWAPLAGRKVAILPDADTPGREAAQAIHKAALAAGAEGAAIVQLPASLPAAWDCADPFPPGFAPADMLALIGDALEVASSGQLEMPPGYTFDDGGLYWLEPGKDGAEARAVRLSDPFDVMGEARDGEGGDWGLLIRFRDRDGVEKRKTVKRAALACDAGAVRAELAAAGMLILSATGQGDRFIRFLRAVTHSARLTLAERTGWVDRSRFVLPHAVIAPPGAEPVHFDGAASALHYRKCGSLGGWQRDMAALAPGNSRLTFAISLAFVGPIMRWLDMEGGGFHFRGSSSTGKTSLAMAAGSVWGGGGSLGFASSWRATGNALEGVAHGHTETLLILDELALVDPQEAGSAAYALASGQGKARAQQSGALRRRAEWRVMVCSTGEIGLADHMRAAKRGERTMAGQELRLLDLPADAGAGFGAWEALHHMASPAAFSDAIKAVCATHYGHAGPAFIRGLVTDPAYWEREVKRLAKAFAEKARQEGDSGQVHRGALRFAAVAAAGEMATALGIVPWRAGEAEMAALACFNAWAAGFGRTGLREHRQILERVRNAIQAGQSRFGSVPRAKEHSSYGGGSDDDGATISNREGEARSLTTLGYLHDIEPGKSCYLFHDSGWNEVLTGCDPREAASVLQEHGFLVPGDGGRPKRKQRVGRQSLRFYTVRATILEWDASDLGKPDERGPASDSASDRAGPWPSEAAPATPDRSGLDPFDADPDCW</sequence>
<evidence type="ECO:0000256" key="1">
    <source>
        <dbReference type="SAM" id="MobiDB-lite"/>
    </source>
</evidence>
<reference evidence="3" key="1">
    <citation type="submission" date="2022-03" db="EMBL/GenBank/DDBJ databases">
        <title>Identification of a novel bacterium isolated from mangrove sediments.</title>
        <authorList>
            <person name="Pan X."/>
        </authorList>
    </citation>
    <scope>NUCLEOTIDE SEQUENCE</scope>
    <source>
        <strain evidence="3">B2637</strain>
    </source>
</reference>
<protein>
    <submittedName>
        <fullName evidence="3">DUF927 domain-containing protein</fullName>
    </submittedName>
</protein>
<dbReference type="RefSeq" id="WP_243801721.1">
    <property type="nucleotide sequence ID" value="NZ_JALHAT010000031.1"/>
</dbReference>
<feature type="domain" description="DUF927" evidence="2">
    <location>
        <begin position="259"/>
        <end position="538"/>
    </location>
</feature>
<dbReference type="InterPro" id="IPR009270">
    <property type="entry name" value="DUF927"/>
</dbReference>
<accession>A0ABT0AFU9</accession>
<feature type="region of interest" description="Disordered" evidence="1">
    <location>
        <begin position="1"/>
        <end position="43"/>
    </location>
</feature>
<dbReference type="Proteomes" id="UP001162802">
    <property type="component" value="Unassembled WGS sequence"/>
</dbReference>
<feature type="region of interest" description="Disordered" evidence="1">
    <location>
        <begin position="836"/>
        <end position="883"/>
    </location>
</feature>
<evidence type="ECO:0000259" key="2">
    <source>
        <dbReference type="Pfam" id="PF06048"/>
    </source>
</evidence>
<gene>
    <name evidence="3" type="ORF">MTR65_15370</name>
</gene>
<feature type="compositionally biased region" description="Basic and acidic residues" evidence="1">
    <location>
        <begin position="838"/>
        <end position="847"/>
    </location>
</feature>